<accession>A0ABD7WLB7</accession>
<dbReference type="InterPro" id="IPR027417">
    <property type="entry name" value="P-loop_NTPase"/>
</dbReference>
<feature type="region of interest" description="Disordered" evidence="1">
    <location>
        <begin position="255"/>
        <end position="305"/>
    </location>
</feature>
<dbReference type="RefSeq" id="WP_232780722.1">
    <property type="nucleotide sequence ID" value="NZ_CP118598.1"/>
</dbReference>
<reference evidence="2 3" key="1">
    <citation type="submission" date="2023-02" db="EMBL/GenBank/DDBJ databases">
        <authorList>
            <person name="Pan L."/>
        </authorList>
    </citation>
    <scope>NUCLEOTIDE SEQUENCE [LARGE SCALE GENOMIC DNA]</scope>
    <source>
        <strain evidence="2 3">F2</strain>
    </source>
</reference>
<dbReference type="Gene3D" id="3.40.50.300">
    <property type="entry name" value="P-loop containing nucleotide triphosphate hydrolases"/>
    <property type="match status" value="1"/>
</dbReference>
<dbReference type="Proteomes" id="UP001221506">
    <property type="component" value="Chromosome"/>
</dbReference>
<protein>
    <submittedName>
        <fullName evidence="2">Type IV secretory system conjugative DNA transfer family protein</fullName>
    </submittedName>
</protein>
<evidence type="ECO:0000256" key="1">
    <source>
        <dbReference type="SAM" id="MobiDB-lite"/>
    </source>
</evidence>
<name>A0ABD7WLB7_BIFLL</name>
<dbReference type="PANTHER" id="PTHR22683:SF41">
    <property type="entry name" value="DNA TRANSLOCASE FTSK"/>
    <property type="match status" value="1"/>
</dbReference>
<sequence length="305" mass="33601">MRWSRNTSQAGGLRYELGTEVAHPRVAVSIPRTAHLAVIGASNSGKGSVIANIVAQEAHAGGEVWFIDLKSGMEAENYAAVLARKAYSMDEAEKLLRDFNTEVDIRAKQWRGRLRSLDDRQVKHRLLVVDEAADMIRSGNGRRQSDACVELMRSVLSRSRALNCTILVATQNPRVSSSLPYRSLLLTTLALRLNSKAEATMALGEDAVRRGARPWQIRFDRPGDGYLWDSEANSVRYLHVPFVTDEEIHMLRKEDGEAEAGRSGSGSPASDWDSDAMGQPQGATTTPPQGMRDEGQHDSSTKNNQ</sequence>
<dbReference type="AlphaFoldDB" id="A0ABD7WLB7"/>
<dbReference type="SUPFAM" id="SSF52540">
    <property type="entry name" value="P-loop containing nucleoside triphosphate hydrolases"/>
    <property type="match status" value="1"/>
</dbReference>
<dbReference type="EMBL" id="CP118598">
    <property type="protein sequence ID" value="WDY40553.1"/>
    <property type="molecule type" value="Genomic_DNA"/>
</dbReference>
<evidence type="ECO:0000313" key="2">
    <source>
        <dbReference type="EMBL" id="WDY40553.1"/>
    </source>
</evidence>
<dbReference type="InterPro" id="IPR050206">
    <property type="entry name" value="FtsK/SpoIIIE/SftA"/>
</dbReference>
<evidence type="ECO:0000313" key="3">
    <source>
        <dbReference type="Proteomes" id="UP001221506"/>
    </source>
</evidence>
<organism evidence="2 3">
    <name type="scientific">Bifidobacterium longum subsp. longum</name>
    <dbReference type="NCBI Taxonomy" id="1679"/>
    <lineage>
        <taxon>Bacteria</taxon>
        <taxon>Bacillati</taxon>
        <taxon>Actinomycetota</taxon>
        <taxon>Actinomycetes</taxon>
        <taxon>Bifidobacteriales</taxon>
        <taxon>Bifidobacteriaceae</taxon>
        <taxon>Bifidobacterium</taxon>
    </lineage>
</organism>
<feature type="compositionally biased region" description="Basic and acidic residues" evidence="1">
    <location>
        <begin position="291"/>
        <end position="305"/>
    </location>
</feature>
<dbReference type="PANTHER" id="PTHR22683">
    <property type="entry name" value="SPORULATION PROTEIN RELATED"/>
    <property type="match status" value="1"/>
</dbReference>
<feature type="compositionally biased region" description="Low complexity" evidence="1">
    <location>
        <begin position="261"/>
        <end position="270"/>
    </location>
</feature>
<gene>
    <name evidence="2" type="ORF">PWA56_01510</name>
</gene>
<dbReference type="CDD" id="cd01127">
    <property type="entry name" value="TrwB_TraG_TraD_VirD4"/>
    <property type="match status" value="1"/>
</dbReference>
<proteinExistence type="predicted"/>